<dbReference type="SUPFAM" id="SSF48695">
    <property type="entry name" value="Multiheme cytochromes"/>
    <property type="match status" value="1"/>
</dbReference>
<evidence type="ECO:0000259" key="3">
    <source>
        <dbReference type="Pfam" id="PF09699"/>
    </source>
</evidence>
<keyword evidence="2" id="KW-1133">Transmembrane helix</keyword>
<dbReference type="InterPro" id="IPR051829">
    <property type="entry name" value="Multiheme_Cytochr_ET"/>
</dbReference>
<keyword evidence="2" id="KW-0472">Membrane</keyword>
<dbReference type="InterPro" id="IPR021133">
    <property type="entry name" value="HEAT_type_2"/>
</dbReference>
<reference evidence="4 5" key="1">
    <citation type="submission" date="2019-01" db="EMBL/GenBank/DDBJ databases">
        <title>Pseudolysobacter antarctica gen. nov., sp. nov., isolated from Fildes Peninsula, Antarctica.</title>
        <authorList>
            <person name="Wei Z."/>
            <person name="Peng F."/>
        </authorList>
    </citation>
    <scope>NUCLEOTIDE SEQUENCE [LARGE SCALE GENOMIC DNA]</scope>
    <source>
        <strain evidence="4 5">AQ6-296</strain>
    </source>
</reference>
<feature type="domain" description="Doubled CXXCH motif" evidence="3">
    <location>
        <begin position="368"/>
        <end position="402"/>
    </location>
</feature>
<sequence>MKPGVKNSLRLIAAVGVVMTVALAGWLWHAIDATRAEIATPFAMDSAHWVGSAQCETCHEDRHASWYKTFHRTMTQDATPQAVLGKFDGQALTEWGGDVRPITRGGKYFFEYHDPATGAIQNTVAVQRTVGSHRYQQYLTFDANSGTYYRLHYLWHIAEQRWVHMNAVFLGPDDKPFDEHIGPWNNNCIYCHNTGPEPNMKNYPELIARSRRGEAIDVNRDSTYDSRVAELGISCESCHGPGSEHVERNASMLRRWTLQLSGASDPTIVNPHGLSAERSTQVCGQCHGQRMPKDVGVMKNWISSGPVYRAGDDLNASVQPIWKDTVPPGKASTLFSARFWNDGTPRLTAYEYQGLLQSQCYLQSKDLTCINCHSMHGGDSAGQITEKNLGNAPCLRCHDKLAKDVTAHTHHPAESAGSNCYNCHMPNAVYGVMTIHRSHRIAVPDPASDSANARPDACTNCHADNSPVWAAQQIKTLWGRGDGSVAARADGVDTALADLPATLLSGDPVQKAVAAYQMGTAATGIDARQRMSLAPYLFTAMNDRYPEIRRFARNSLQALDEKLRAQQIDLGLQSGLQNFDFTAPEATRQSQIDGLWTTWRAADKQGLPIPAAATAINAKFEIDPHVRQRLLDVGNHQEKQISIGE</sequence>
<dbReference type="PROSITE" id="PS50077">
    <property type="entry name" value="HEAT_REPEAT"/>
    <property type="match status" value="1"/>
</dbReference>
<dbReference type="PANTHER" id="PTHR35038">
    <property type="entry name" value="DISSIMILATORY SULFITE REDUCTASE SIRA"/>
    <property type="match status" value="1"/>
</dbReference>
<name>A0A411HGL3_9GAMM</name>
<dbReference type="Gene3D" id="1.10.720.180">
    <property type="match status" value="1"/>
</dbReference>
<dbReference type="InterPro" id="IPR036280">
    <property type="entry name" value="Multihaem_cyt_sf"/>
</dbReference>
<dbReference type="InterPro" id="IPR010177">
    <property type="entry name" value="Paired_CXXCH_1"/>
</dbReference>
<dbReference type="Pfam" id="PF09699">
    <property type="entry name" value="Paired_CXXCH_1"/>
    <property type="match status" value="1"/>
</dbReference>
<dbReference type="Gene3D" id="1.10.1130.10">
    <property type="entry name" value="Flavocytochrome C3, Chain A"/>
    <property type="match status" value="1"/>
</dbReference>
<dbReference type="KEGG" id="xbc:ELE36_04125"/>
<organism evidence="4 5">
    <name type="scientific">Pseudolysobacter antarcticus</name>
    <dbReference type="NCBI Taxonomy" id="2511995"/>
    <lineage>
        <taxon>Bacteria</taxon>
        <taxon>Pseudomonadati</taxon>
        <taxon>Pseudomonadota</taxon>
        <taxon>Gammaproteobacteria</taxon>
        <taxon>Lysobacterales</taxon>
        <taxon>Rhodanobacteraceae</taxon>
        <taxon>Pseudolysobacter</taxon>
    </lineage>
</organism>
<keyword evidence="5" id="KW-1185">Reference proteome</keyword>
<proteinExistence type="predicted"/>
<keyword evidence="1" id="KW-0732">Signal</keyword>
<keyword evidence="2" id="KW-0812">Transmembrane</keyword>
<dbReference type="OrthoDB" id="9814800at2"/>
<evidence type="ECO:0000313" key="5">
    <source>
        <dbReference type="Proteomes" id="UP000291562"/>
    </source>
</evidence>
<evidence type="ECO:0000256" key="1">
    <source>
        <dbReference type="ARBA" id="ARBA00022729"/>
    </source>
</evidence>
<dbReference type="AlphaFoldDB" id="A0A411HGL3"/>
<dbReference type="Proteomes" id="UP000291562">
    <property type="component" value="Chromosome"/>
</dbReference>
<gene>
    <name evidence="4" type="ORF">ELE36_04125</name>
</gene>
<dbReference type="EMBL" id="CP035704">
    <property type="protein sequence ID" value="QBB69629.1"/>
    <property type="molecule type" value="Genomic_DNA"/>
</dbReference>
<evidence type="ECO:0000313" key="4">
    <source>
        <dbReference type="EMBL" id="QBB69629.1"/>
    </source>
</evidence>
<dbReference type="PANTHER" id="PTHR35038:SF8">
    <property type="entry name" value="C-TYPE POLYHEME CYTOCHROME OMCC"/>
    <property type="match status" value="1"/>
</dbReference>
<protein>
    <recommendedName>
        <fullName evidence="3">Doubled CXXCH motif domain-containing protein</fullName>
    </recommendedName>
</protein>
<accession>A0A411HGL3</accession>
<evidence type="ECO:0000256" key="2">
    <source>
        <dbReference type="SAM" id="Phobius"/>
    </source>
</evidence>
<feature type="transmembrane region" description="Helical" evidence="2">
    <location>
        <begin position="12"/>
        <end position="31"/>
    </location>
</feature>
<dbReference type="RefSeq" id="WP_129831886.1">
    <property type="nucleotide sequence ID" value="NZ_CP035704.1"/>
</dbReference>